<evidence type="ECO:0000313" key="3">
    <source>
        <dbReference type="Proteomes" id="UP000547674"/>
    </source>
</evidence>
<reference evidence="2 3" key="1">
    <citation type="submission" date="2020-03" db="EMBL/GenBank/DDBJ databases">
        <title>Metabolic flexibility allows generalist bacteria to become dominant in a frequently disturbed ecosystem.</title>
        <authorList>
            <person name="Chen Y.-J."/>
            <person name="Leung P.M."/>
            <person name="Bay S.K."/>
            <person name="Hugenholtz P."/>
            <person name="Kessler A.J."/>
            <person name="Shelley G."/>
            <person name="Waite D.W."/>
            <person name="Cook P.L."/>
            <person name="Greening C."/>
        </authorList>
    </citation>
    <scope>NUCLEOTIDE SEQUENCE [LARGE SCALE GENOMIC DNA]</scope>
    <source>
        <strain evidence="2">SS_bin_28</strain>
    </source>
</reference>
<dbReference type="Pfam" id="PF13450">
    <property type="entry name" value="NAD_binding_8"/>
    <property type="match status" value="1"/>
</dbReference>
<feature type="domain" description="Amine oxidase" evidence="1">
    <location>
        <begin position="106"/>
        <end position="321"/>
    </location>
</feature>
<dbReference type="AlphaFoldDB" id="A0A7Y2EH22"/>
<proteinExistence type="predicted"/>
<name>A0A7Y2EH22_UNCEI</name>
<dbReference type="EMBL" id="JABDJR010000653">
    <property type="protein sequence ID" value="NNF08323.1"/>
    <property type="molecule type" value="Genomic_DNA"/>
</dbReference>
<dbReference type="Gene3D" id="3.90.660.10">
    <property type="match status" value="1"/>
</dbReference>
<evidence type="ECO:0000313" key="2">
    <source>
        <dbReference type="EMBL" id="NNF08323.1"/>
    </source>
</evidence>
<evidence type="ECO:0000259" key="1">
    <source>
        <dbReference type="Pfam" id="PF01593"/>
    </source>
</evidence>
<organism evidence="2 3">
    <name type="scientific">Eiseniibacteriota bacterium</name>
    <dbReference type="NCBI Taxonomy" id="2212470"/>
    <lineage>
        <taxon>Bacteria</taxon>
        <taxon>Candidatus Eiseniibacteriota</taxon>
    </lineage>
</organism>
<sequence>MKSTTDFFDVVVVGAGISGLLAAKDLQQAGKAVLVVDKGRGVGGRLATRQMGEVAIDHGAQFMTTRNARFAELVQSWVKNEVAGEWYRSIGGAPDSHPRFRGYPTMNTVAKTLADGLTVRSATKVCSLRPTESSWSLELEDQSSISANAVVLTAPVPQTLALAKDSSLNLDPSQQEELEAIQYERCLATMMVLAGPSAVPSPGCLVPSEGPLAWVADNQREGLETPHGMILHATDAFSRSRWDQDREQTAKEMMAAAEAWIATEVLSVQVHGWRYSKPIRVHEQPCLVLKGLPPAVLAGDAFAGPRVEGAAVSGWAAAEAINSAL</sequence>
<dbReference type="SUPFAM" id="SSF51905">
    <property type="entry name" value="FAD/NAD(P)-binding domain"/>
    <property type="match status" value="1"/>
</dbReference>
<dbReference type="Pfam" id="PF01593">
    <property type="entry name" value="Amino_oxidase"/>
    <property type="match status" value="1"/>
</dbReference>
<accession>A0A7Y2EH22</accession>
<protein>
    <submittedName>
        <fullName evidence="2">NAD(P)-binding protein</fullName>
    </submittedName>
</protein>
<dbReference type="Gene3D" id="3.50.50.60">
    <property type="entry name" value="FAD/NAD(P)-binding domain"/>
    <property type="match status" value="1"/>
</dbReference>
<gene>
    <name evidence="2" type="ORF">HKN21_16290</name>
</gene>
<dbReference type="GO" id="GO:0016491">
    <property type="term" value="F:oxidoreductase activity"/>
    <property type="evidence" value="ECO:0007669"/>
    <property type="project" value="InterPro"/>
</dbReference>
<dbReference type="InterPro" id="IPR002937">
    <property type="entry name" value="Amino_oxidase"/>
</dbReference>
<dbReference type="PANTHER" id="PTHR16128:SF5">
    <property type="entry name" value="FAD_NAD(P)-BINDING OXIDOREDUCTASE FAMILY PROTEIN"/>
    <property type="match status" value="1"/>
</dbReference>
<dbReference type="Proteomes" id="UP000547674">
    <property type="component" value="Unassembled WGS sequence"/>
</dbReference>
<dbReference type="PANTHER" id="PTHR16128">
    <property type="entry name" value="FAD/NAD(P)-BINDING OXIDOREDUCTASE FAMILY PROTEIN"/>
    <property type="match status" value="1"/>
</dbReference>
<comment type="caution">
    <text evidence="2">The sequence shown here is derived from an EMBL/GenBank/DDBJ whole genome shotgun (WGS) entry which is preliminary data.</text>
</comment>
<dbReference type="InterPro" id="IPR036188">
    <property type="entry name" value="FAD/NAD-bd_sf"/>
</dbReference>